<feature type="domain" description="PhnB-like" evidence="1">
    <location>
        <begin position="2"/>
        <end position="115"/>
    </location>
</feature>
<dbReference type="Pfam" id="PF06983">
    <property type="entry name" value="3-dmu-9_3-mt"/>
    <property type="match status" value="1"/>
</dbReference>
<dbReference type="AlphaFoldDB" id="A0A4U1MPJ8"/>
<proteinExistence type="predicted"/>
<dbReference type="SUPFAM" id="SSF54593">
    <property type="entry name" value="Glyoxalase/Bleomycin resistance protein/Dihydroxybiphenyl dioxygenase"/>
    <property type="match status" value="1"/>
</dbReference>
<dbReference type="InterPro" id="IPR029068">
    <property type="entry name" value="Glyas_Bleomycin-R_OHBP_Dase"/>
</dbReference>
<name>A0A4U1MPJ8_9BACL</name>
<evidence type="ECO:0000259" key="1">
    <source>
        <dbReference type="Pfam" id="PF06983"/>
    </source>
</evidence>
<dbReference type="InterPro" id="IPR028973">
    <property type="entry name" value="PhnB-like"/>
</dbReference>
<sequence length="156" mass="17856">MQKITPHLAFNDQAEEAVNFYVSIFKNSKVVNVTRYGEGEPGPAGTVRTVRFQLDDQELMAVNGGPSFKFSAGISLYVRCETQEEIDELWEKLSEDGEKEPCGWVKDKYGVFWQIAPSFAWEMVNDPDREKSQRVVKATYNMEKLDTETLKRAYKG</sequence>
<dbReference type="Proteomes" id="UP000310541">
    <property type="component" value="Unassembled WGS sequence"/>
</dbReference>
<protein>
    <submittedName>
        <fullName evidence="2">VOC family protein</fullName>
    </submittedName>
</protein>
<reference evidence="2 3" key="1">
    <citation type="submission" date="2019-04" db="EMBL/GenBank/DDBJ databases">
        <title>Genome sequence of Bacillus hwajinpoensis strain Y2.</title>
        <authorList>
            <person name="Fair J.L."/>
            <person name="Maclea K.S."/>
        </authorList>
    </citation>
    <scope>NUCLEOTIDE SEQUENCE [LARGE SCALE GENOMIC DNA]</scope>
    <source>
        <strain evidence="2 3">Y2</strain>
    </source>
</reference>
<dbReference type="CDD" id="cd06588">
    <property type="entry name" value="PhnB_like"/>
    <property type="match status" value="1"/>
</dbReference>
<organism evidence="2 3">
    <name type="scientific">Guptibacillus hwajinpoensis</name>
    <dbReference type="NCBI Taxonomy" id="208199"/>
    <lineage>
        <taxon>Bacteria</taxon>
        <taxon>Bacillati</taxon>
        <taxon>Bacillota</taxon>
        <taxon>Bacilli</taxon>
        <taxon>Bacillales</taxon>
        <taxon>Guptibacillaceae</taxon>
        <taxon>Guptibacillus</taxon>
    </lineage>
</organism>
<dbReference type="OrthoDB" id="9806473at2"/>
<evidence type="ECO:0000313" key="3">
    <source>
        <dbReference type="Proteomes" id="UP000310541"/>
    </source>
</evidence>
<dbReference type="PIRSF" id="PIRSF021700">
    <property type="entry name" value="3_dmu_93_MTrfase"/>
    <property type="match status" value="1"/>
</dbReference>
<evidence type="ECO:0000313" key="2">
    <source>
        <dbReference type="EMBL" id="TKD72645.1"/>
    </source>
</evidence>
<accession>A0A4U1MPJ8</accession>
<dbReference type="PANTHER" id="PTHR33990">
    <property type="entry name" value="PROTEIN YJDN-RELATED"/>
    <property type="match status" value="1"/>
</dbReference>
<dbReference type="Gene3D" id="3.10.180.10">
    <property type="entry name" value="2,3-Dihydroxybiphenyl 1,2-Dioxygenase, domain 1"/>
    <property type="match status" value="1"/>
</dbReference>
<dbReference type="InterPro" id="IPR009725">
    <property type="entry name" value="3_dmu_93_MTrfase"/>
</dbReference>
<gene>
    <name evidence="2" type="ORF">FBF83_05365</name>
</gene>
<dbReference type="EMBL" id="SWFM01000001">
    <property type="protein sequence ID" value="TKD72645.1"/>
    <property type="molecule type" value="Genomic_DNA"/>
</dbReference>
<comment type="caution">
    <text evidence="2">The sequence shown here is derived from an EMBL/GenBank/DDBJ whole genome shotgun (WGS) entry which is preliminary data.</text>
</comment>